<dbReference type="Proteomes" id="UP001165590">
    <property type="component" value="Unassembled WGS sequence"/>
</dbReference>
<gene>
    <name evidence="1" type="ORF">K3769_21100</name>
</gene>
<proteinExistence type="predicted"/>
<dbReference type="EMBL" id="JAIFZO010000002">
    <property type="protein sequence ID" value="MCX4235241.1"/>
    <property type="molecule type" value="Genomic_DNA"/>
</dbReference>
<evidence type="ECO:0000313" key="1">
    <source>
        <dbReference type="EMBL" id="MCX4235241.1"/>
    </source>
</evidence>
<comment type="caution">
    <text evidence="1">The sequence shown here is derived from an EMBL/GenBank/DDBJ whole genome shotgun (WGS) entry which is preliminary data.</text>
</comment>
<name>A0ABT3V6B1_9ACTN</name>
<reference evidence="1" key="1">
    <citation type="journal article" date="2022" name="bioRxiv">
        <title>Discovery and biosynthetic assessment of Streptomyces ortus sp nov. isolated from a deep-sea sponge.</title>
        <authorList>
            <person name="Williams S.E."/>
        </authorList>
    </citation>
    <scope>NUCLEOTIDE SEQUENCE</scope>
    <source>
        <strain evidence="1">A15ISP2-DRY2</strain>
    </source>
</reference>
<dbReference type="RefSeq" id="WP_267027956.1">
    <property type="nucleotide sequence ID" value="NZ_JAIFZO010000002.1"/>
</dbReference>
<evidence type="ECO:0000313" key="2">
    <source>
        <dbReference type="Proteomes" id="UP001165590"/>
    </source>
</evidence>
<protein>
    <submittedName>
        <fullName evidence="1">Uncharacterized protein</fullName>
    </submittedName>
</protein>
<accession>A0ABT3V6B1</accession>
<keyword evidence="2" id="KW-1185">Reference proteome</keyword>
<sequence>MIETLDFDSEDLEFDYDMRHDAQVLSRICLGNVRTGSIVRQFSPDGDEDCFGPGGVFLYAPQKHAYAHTGLGLADIAAASGRLAHEALLRHGT</sequence>
<organism evidence="1 2">
    <name type="scientific">Streptomyces ortus</name>
    <dbReference type="NCBI Taxonomy" id="2867268"/>
    <lineage>
        <taxon>Bacteria</taxon>
        <taxon>Bacillati</taxon>
        <taxon>Actinomycetota</taxon>
        <taxon>Actinomycetes</taxon>
        <taxon>Kitasatosporales</taxon>
        <taxon>Streptomycetaceae</taxon>
        <taxon>Streptomyces</taxon>
    </lineage>
</organism>